<accession>A0ABQ4PXH1</accession>
<gene>
    <name evidence="1" type="ORF">PsB1_1938</name>
</gene>
<protein>
    <submittedName>
        <fullName evidence="1">Uncharacterized protein</fullName>
    </submittedName>
</protein>
<dbReference type="RefSeq" id="WP_284360856.1">
    <property type="nucleotide sequence ID" value="NZ_BPFZ01000013.1"/>
</dbReference>
<organism evidence="1 2">
    <name type="scientific">Candidatus Phycosocius spiralis</name>
    <dbReference type="NCBI Taxonomy" id="2815099"/>
    <lineage>
        <taxon>Bacteria</taxon>
        <taxon>Pseudomonadati</taxon>
        <taxon>Pseudomonadota</taxon>
        <taxon>Alphaproteobacteria</taxon>
        <taxon>Caulobacterales</taxon>
        <taxon>Caulobacterales incertae sedis</taxon>
        <taxon>Candidatus Phycosocius</taxon>
    </lineage>
</organism>
<name>A0ABQ4PXH1_9PROT</name>
<reference evidence="1" key="1">
    <citation type="submission" date="2021-05" db="EMBL/GenBank/DDBJ databases">
        <authorList>
            <person name="Tanabe Y."/>
        </authorList>
    </citation>
    <scope>NUCLEOTIDE SEQUENCE</scope>
    <source>
        <strain evidence="1">BOTRYCO-1</strain>
    </source>
</reference>
<comment type="caution">
    <text evidence="1">The sequence shown here is derived from an EMBL/GenBank/DDBJ whole genome shotgun (WGS) entry which is preliminary data.</text>
</comment>
<dbReference type="Proteomes" id="UP001161064">
    <property type="component" value="Unassembled WGS sequence"/>
</dbReference>
<proteinExistence type="predicted"/>
<keyword evidence="2" id="KW-1185">Reference proteome</keyword>
<evidence type="ECO:0000313" key="2">
    <source>
        <dbReference type="Proteomes" id="UP001161064"/>
    </source>
</evidence>
<sequence length="111" mass="12058">MPDLQTSLLNALVEELVIIRDHAMRLETAVSVGALAIGHEGVLDAQSLDYILQALESLAKLIGELGADTPVDQAIMAIPLSQMAKRLNFLDASRPQMDPLDGQTLFDPEMF</sequence>
<dbReference type="EMBL" id="BPFZ01000013">
    <property type="protein sequence ID" value="GIU67784.1"/>
    <property type="molecule type" value="Genomic_DNA"/>
</dbReference>
<evidence type="ECO:0000313" key="1">
    <source>
        <dbReference type="EMBL" id="GIU67784.1"/>
    </source>
</evidence>
<reference evidence="1" key="2">
    <citation type="journal article" date="2023" name="ISME Commun">
        <title>Characterization of a bloom-associated alphaproteobacterial lineage, 'Candidatus Phycosocius': insights into freshwater algal-bacterial interactions.</title>
        <authorList>
            <person name="Tanabe Y."/>
            <person name="Yamaguchi H."/>
            <person name="Yoshida M."/>
            <person name="Kai A."/>
            <person name="Okazaki Y."/>
        </authorList>
    </citation>
    <scope>NUCLEOTIDE SEQUENCE</scope>
    <source>
        <strain evidence="1">BOTRYCO-1</strain>
    </source>
</reference>